<name>A0A1E5ILL7_ENDTX</name>
<dbReference type="EMBL" id="LNVX01000218">
    <property type="protein sequence ID" value="OEG71365.1"/>
    <property type="molecule type" value="Genomic_DNA"/>
</dbReference>
<evidence type="ECO:0000313" key="1">
    <source>
        <dbReference type="EMBL" id="OEG71365.1"/>
    </source>
</evidence>
<dbReference type="Proteomes" id="UP000095237">
    <property type="component" value="Unassembled WGS sequence"/>
</dbReference>
<keyword evidence="2" id="KW-1185">Reference proteome</keyword>
<proteinExistence type="predicted"/>
<organism evidence="1 2">
    <name type="scientific">Endomicrobium trichonymphae</name>
    <dbReference type="NCBI Taxonomy" id="1408204"/>
    <lineage>
        <taxon>Bacteria</taxon>
        <taxon>Pseudomonadati</taxon>
        <taxon>Elusimicrobiota</taxon>
        <taxon>Endomicrobiia</taxon>
        <taxon>Endomicrobiales</taxon>
        <taxon>Endomicrobiaceae</taxon>
        <taxon>Candidatus Endomicrobiellum</taxon>
    </lineage>
</organism>
<protein>
    <submittedName>
        <fullName evidence="1">Uncharacterized protein</fullName>
    </submittedName>
</protein>
<sequence length="120" mass="13687">MEYAEEYYDNEQIKRRGAQVNAKEVVKTKKAVATSFPDGNLMPPTEKRTFGHKTTFPTATIAEEFYYRENLSYATSIESNRTQTDLIFSVATTNKTLIGLSIGIWKGYLIRKPRRANALL</sequence>
<gene>
    <name evidence="1" type="ORF">ATZ36_14685</name>
</gene>
<reference evidence="1 2" key="1">
    <citation type="submission" date="2015-11" db="EMBL/GenBank/DDBJ databases">
        <title>Evidence for parallel genomic evolution in an endosymbiosis of termite gut flagellates.</title>
        <authorList>
            <person name="Zheng H."/>
        </authorList>
    </citation>
    <scope>NUCLEOTIDE SEQUENCE [LARGE SCALE GENOMIC DNA]</scope>
    <source>
        <strain evidence="1 2">CET450</strain>
    </source>
</reference>
<evidence type="ECO:0000313" key="2">
    <source>
        <dbReference type="Proteomes" id="UP000095237"/>
    </source>
</evidence>
<accession>A0A1E5ILL7</accession>
<dbReference type="AlphaFoldDB" id="A0A1E5ILL7"/>
<comment type="caution">
    <text evidence="1">The sequence shown here is derived from an EMBL/GenBank/DDBJ whole genome shotgun (WGS) entry which is preliminary data.</text>
</comment>